<dbReference type="Proteomes" id="UP000266089">
    <property type="component" value="Unassembled WGS sequence"/>
</dbReference>
<comment type="caution">
    <text evidence="9">The sequence shown here is derived from an EMBL/GenBank/DDBJ whole genome shotgun (WGS) entry which is preliminary data.</text>
</comment>
<dbReference type="KEGG" id="mtai:Mtai_v1c28500"/>
<proteinExistence type="predicted"/>
<dbReference type="AlphaFoldDB" id="A0A399E0X1"/>
<evidence type="ECO:0000256" key="1">
    <source>
        <dbReference type="ARBA" id="ARBA00005051"/>
    </source>
</evidence>
<dbReference type="GO" id="GO:0046656">
    <property type="term" value="P:folic acid biosynthetic process"/>
    <property type="evidence" value="ECO:0007669"/>
    <property type="project" value="UniProtKB-KW"/>
</dbReference>
<reference evidence="9 10" key="1">
    <citation type="submission" date="2018-08" db="EMBL/GenBank/DDBJ databases">
        <title>Meiothermus cateniformans JCM 15151 genome sequencing project.</title>
        <authorList>
            <person name="Da Costa M.S."/>
            <person name="Albuquerque L."/>
            <person name="Raposo P."/>
            <person name="Froufe H.J.C."/>
            <person name="Barroso C.S."/>
            <person name="Egas C."/>
        </authorList>
    </citation>
    <scope>NUCLEOTIDE SEQUENCE [LARGE SCALE GENOMIC DNA]</scope>
    <source>
        <strain evidence="9 10">JCM 15151</strain>
    </source>
</reference>
<dbReference type="PANTHER" id="PTHR43071">
    <property type="entry name" value="2-AMINO-4-HYDROXY-6-HYDROXYMETHYLDIHYDROPTERIDINE PYROPHOSPHOKINASE"/>
    <property type="match status" value="1"/>
</dbReference>
<dbReference type="OrthoDB" id="9808041at2"/>
<dbReference type="GO" id="GO:0003848">
    <property type="term" value="F:2-amino-4-hydroxy-6-hydroxymethyldihydropteridine diphosphokinase activity"/>
    <property type="evidence" value="ECO:0007669"/>
    <property type="project" value="UniProtKB-EC"/>
</dbReference>
<dbReference type="UniPathway" id="UPA00077">
    <property type="reaction ID" value="UER00155"/>
</dbReference>
<evidence type="ECO:0000256" key="5">
    <source>
        <dbReference type="ARBA" id="ARBA00022777"/>
    </source>
</evidence>
<evidence type="ECO:0000256" key="7">
    <source>
        <dbReference type="ARBA" id="ARBA00022909"/>
    </source>
</evidence>
<gene>
    <name evidence="9" type="primary">sulD</name>
    <name evidence="9" type="ORF">Mcate_01442</name>
</gene>
<evidence type="ECO:0000256" key="4">
    <source>
        <dbReference type="ARBA" id="ARBA00022741"/>
    </source>
</evidence>
<keyword evidence="7" id="KW-0289">Folate biosynthesis</keyword>
<name>A0A399E0X1_9DEIN</name>
<evidence type="ECO:0000256" key="6">
    <source>
        <dbReference type="ARBA" id="ARBA00022840"/>
    </source>
</evidence>
<dbReference type="Pfam" id="PF01288">
    <property type="entry name" value="HPPK"/>
    <property type="match status" value="1"/>
</dbReference>
<dbReference type="Gene3D" id="3.30.70.560">
    <property type="entry name" value="7,8-Dihydro-6-hydroxymethylpterin-pyrophosphokinase HPPK"/>
    <property type="match status" value="1"/>
</dbReference>
<dbReference type="SUPFAM" id="SSF55083">
    <property type="entry name" value="6-hydroxymethyl-7,8-dihydropterin pyrophosphokinase, HPPK"/>
    <property type="match status" value="1"/>
</dbReference>
<evidence type="ECO:0000259" key="8">
    <source>
        <dbReference type="Pfam" id="PF01288"/>
    </source>
</evidence>
<keyword evidence="6" id="KW-0067">ATP-binding</keyword>
<dbReference type="InterPro" id="IPR035907">
    <property type="entry name" value="Hppk_sf"/>
</dbReference>
<sequence length="164" mass="18238">MRRYAVALGSNLGDRLEHLRQGVIRLEREAEAQGLRKSRVYDTDPVGGPQEQSPYLNAAVVFYSPLKPQHLLELLLEIERWQGRVRLEPNGPRTLDLDLLLCDDLRLEQPGLIIPHPRLHLRPFVLAPLADIAPGWVVPGLGQSVSALLAGLGTRGVRLTGLRL</sequence>
<dbReference type="PANTHER" id="PTHR43071:SF1">
    <property type="entry name" value="2-AMINO-4-HYDROXY-6-HYDROXYMETHYLDIHYDROPTERIDINE PYROPHOSPHOKINASE"/>
    <property type="match status" value="1"/>
</dbReference>
<dbReference type="NCBIfam" id="TIGR01498">
    <property type="entry name" value="folK"/>
    <property type="match status" value="1"/>
</dbReference>
<dbReference type="EC" id="2.7.6.3" evidence="2"/>
<dbReference type="RefSeq" id="WP_027888905.1">
    <property type="nucleotide sequence ID" value="NZ_JBHSXZ010000033.1"/>
</dbReference>
<keyword evidence="3" id="KW-0808">Transferase</keyword>
<dbReference type="GO" id="GO:0016301">
    <property type="term" value="F:kinase activity"/>
    <property type="evidence" value="ECO:0007669"/>
    <property type="project" value="UniProtKB-KW"/>
</dbReference>
<dbReference type="CDD" id="cd00483">
    <property type="entry name" value="HPPK"/>
    <property type="match status" value="1"/>
</dbReference>
<feature type="domain" description="7,8-dihydro-6-hydroxymethylpterin-pyrophosphokinase" evidence="8">
    <location>
        <begin position="6"/>
        <end position="134"/>
    </location>
</feature>
<dbReference type="GO" id="GO:0046654">
    <property type="term" value="P:tetrahydrofolate biosynthetic process"/>
    <property type="evidence" value="ECO:0007669"/>
    <property type="project" value="UniProtKB-UniPathway"/>
</dbReference>
<organism evidence="9 10">
    <name type="scientific">Meiothermus taiwanensis</name>
    <dbReference type="NCBI Taxonomy" id="172827"/>
    <lineage>
        <taxon>Bacteria</taxon>
        <taxon>Thermotogati</taxon>
        <taxon>Deinococcota</taxon>
        <taxon>Deinococci</taxon>
        <taxon>Thermales</taxon>
        <taxon>Thermaceae</taxon>
        <taxon>Meiothermus</taxon>
    </lineage>
</organism>
<dbReference type="InterPro" id="IPR000550">
    <property type="entry name" value="Hppk"/>
</dbReference>
<dbReference type="GO" id="GO:0005524">
    <property type="term" value="F:ATP binding"/>
    <property type="evidence" value="ECO:0007669"/>
    <property type="project" value="UniProtKB-KW"/>
</dbReference>
<evidence type="ECO:0000256" key="2">
    <source>
        <dbReference type="ARBA" id="ARBA00013253"/>
    </source>
</evidence>
<dbReference type="EMBL" id="QWKX01000030">
    <property type="protein sequence ID" value="RIH77189.1"/>
    <property type="molecule type" value="Genomic_DNA"/>
</dbReference>
<comment type="pathway">
    <text evidence="1">Cofactor biosynthesis; tetrahydrofolate biosynthesis; 2-amino-4-hydroxy-6-hydroxymethyl-7,8-dihydropteridine diphosphate from 7,8-dihydroneopterin triphosphate: step 4/4.</text>
</comment>
<evidence type="ECO:0000313" key="9">
    <source>
        <dbReference type="EMBL" id="RIH77189.1"/>
    </source>
</evidence>
<accession>A0A399E0X1</accession>
<keyword evidence="5" id="KW-0418">Kinase</keyword>
<evidence type="ECO:0000313" key="10">
    <source>
        <dbReference type="Proteomes" id="UP000266089"/>
    </source>
</evidence>
<protein>
    <recommendedName>
        <fullName evidence="2">2-amino-4-hydroxy-6-hydroxymethyldihydropteridine diphosphokinase</fullName>
        <ecNumber evidence="2">2.7.6.3</ecNumber>
    </recommendedName>
</protein>
<keyword evidence="4" id="KW-0547">Nucleotide-binding</keyword>
<evidence type="ECO:0000256" key="3">
    <source>
        <dbReference type="ARBA" id="ARBA00022679"/>
    </source>
</evidence>